<dbReference type="PANTHER" id="PTHR23028">
    <property type="entry name" value="ACETYLTRANSFERASE"/>
    <property type="match status" value="1"/>
</dbReference>
<evidence type="ECO:0000313" key="6">
    <source>
        <dbReference type="Proteomes" id="UP000249165"/>
    </source>
</evidence>
<organism evidence="5 6">
    <name type="scientific">Salipiger aestuarii</name>
    <dbReference type="NCBI Taxonomy" id="568098"/>
    <lineage>
        <taxon>Bacteria</taxon>
        <taxon>Pseudomonadati</taxon>
        <taxon>Pseudomonadota</taxon>
        <taxon>Alphaproteobacteria</taxon>
        <taxon>Rhodobacterales</taxon>
        <taxon>Roseobacteraceae</taxon>
        <taxon>Salipiger</taxon>
    </lineage>
</organism>
<feature type="domain" description="SGNH" evidence="4">
    <location>
        <begin position="425"/>
        <end position="693"/>
    </location>
</feature>
<evidence type="ECO:0000256" key="2">
    <source>
        <dbReference type="SAM" id="Phobius"/>
    </source>
</evidence>
<sequence length="705" mass="76549">MSKAPADHSTDVAHARPPDTAEPSASRAPDGPAPLPYRSDIDGLRAIAVLAVFFYHFGMPGLGGGFTGVDVFFVISGFLIGGILWREYDARGTIDLPRFYLRRFKRLAPAFFTMAAVTALFAWSLLLPFEFREFGKQLIAATVYLSNVLFFRQAGYFDTASDEKALLHTWSLAVEEQFYIFLPLLILLLSRRRGALIAALIGCWALSLAGSVALTPRIQTATFYLFPFRAWELLSGVLLAIWGCETGRRWRGHAVLSWLGLGLVLSSVLFVPAGPMFPGLLAGPAVLGTVLLLANGTGRNPVNRLLSRRGMVLVGRMSYSLYLWHWPVLTLSLYLRRDYAGPLEAALWMALSVGVAYLSWRYVETPVRRARLSGGAVFAGTAAVSCAALALGGWLYTNDGLPDRFGPSAQPHIAASADFLQDWSRCVTPAEGPLEGLDVCPIGPDGPPRALVWGDSHVRAFKEGLDLAAHEAGTPAIILWRAGCPPLFDLRKVEGAATLAQDTACTNANLQIRQALQGLPSLRKVLLVGRWTYYATGTGIGLDAHNTIALHPTDAPARIGGVQADILARAENATVNALLDRFDEILVLRQPPEIAHYDSRLAAREAAHAGWPLARAPVAQSDTPRASLDRRVAPAEAPWRALSDSGVITWIDPWPSLCDATACHALIAGRGYYFDNNHLTNTAARDLRALFAPVFARPTTKEPES</sequence>
<dbReference type="Proteomes" id="UP000249165">
    <property type="component" value="Unassembled WGS sequence"/>
</dbReference>
<feature type="transmembrane region" description="Helical" evidence="2">
    <location>
        <begin position="375"/>
        <end position="396"/>
    </location>
</feature>
<dbReference type="GO" id="GO:0016747">
    <property type="term" value="F:acyltransferase activity, transferring groups other than amino-acyl groups"/>
    <property type="evidence" value="ECO:0007669"/>
    <property type="project" value="InterPro"/>
</dbReference>
<feature type="compositionally biased region" description="Basic and acidic residues" evidence="1">
    <location>
        <begin position="1"/>
        <end position="19"/>
    </location>
</feature>
<proteinExistence type="predicted"/>
<evidence type="ECO:0000256" key="1">
    <source>
        <dbReference type="SAM" id="MobiDB-lite"/>
    </source>
</evidence>
<comment type="caution">
    <text evidence="5">The sequence shown here is derived from an EMBL/GenBank/DDBJ whole genome shotgun (WGS) entry which is preliminary data.</text>
</comment>
<dbReference type="GO" id="GO:0016020">
    <property type="term" value="C:membrane"/>
    <property type="evidence" value="ECO:0007669"/>
    <property type="project" value="TreeGrafter"/>
</dbReference>
<gene>
    <name evidence="5" type="ORF">ATI53_100730</name>
</gene>
<name>A0A327YHQ8_9RHOB</name>
<dbReference type="EMBL" id="QLMG01000007">
    <property type="protein sequence ID" value="RAK20031.1"/>
    <property type="molecule type" value="Genomic_DNA"/>
</dbReference>
<feature type="transmembrane region" description="Helical" evidence="2">
    <location>
        <begin position="254"/>
        <end position="271"/>
    </location>
</feature>
<accession>A0A327YHQ8</accession>
<keyword evidence="2" id="KW-0812">Transmembrane</keyword>
<reference evidence="5 6" key="1">
    <citation type="submission" date="2018-06" db="EMBL/GenBank/DDBJ databases">
        <title>Genomic Encyclopedia of Archaeal and Bacterial Type Strains, Phase II (KMG-II): from individual species to whole genera.</title>
        <authorList>
            <person name="Goeker M."/>
        </authorList>
    </citation>
    <scope>NUCLEOTIDE SEQUENCE [LARGE SCALE GENOMIC DNA]</scope>
    <source>
        <strain evidence="5 6">DSM 22011</strain>
    </source>
</reference>
<dbReference type="PANTHER" id="PTHR23028:SF53">
    <property type="entry name" value="ACYL_TRANSF_3 DOMAIN-CONTAINING PROTEIN"/>
    <property type="match status" value="1"/>
</dbReference>
<feature type="transmembrane region" description="Helical" evidence="2">
    <location>
        <begin position="170"/>
        <end position="189"/>
    </location>
</feature>
<dbReference type="AlphaFoldDB" id="A0A327YHQ8"/>
<feature type="domain" description="Acyltransferase 3" evidence="3">
    <location>
        <begin position="40"/>
        <end position="360"/>
    </location>
</feature>
<feature type="region of interest" description="Disordered" evidence="1">
    <location>
        <begin position="1"/>
        <end position="32"/>
    </location>
</feature>
<feature type="transmembrane region" description="Helical" evidence="2">
    <location>
        <begin position="65"/>
        <end position="85"/>
    </location>
</feature>
<evidence type="ECO:0000259" key="4">
    <source>
        <dbReference type="Pfam" id="PF19040"/>
    </source>
</evidence>
<keyword evidence="2" id="KW-1133">Transmembrane helix</keyword>
<keyword evidence="2" id="KW-0472">Membrane</keyword>
<evidence type="ECO:0000313" key="5">
    <source>
        <dbReference type="EMBL" id="RAK20031.1"/>
    </source>
</evidence>
<dbReference type="Pfam" id="PF01757">
    <property type="entry name" value="Acyl_transf_3"/>
    <property type="match status" value="1"/>
</dbReference>
<feature type="transmembrane region" description="Helical" evidence="2">
    <location>
        <begin position="221"/>
        <end position="242"/>
    </location>
</feature>
<protein>
    <submittedName>
        <fullName evidence="5">Peptidoglycan/LPS O-acetylase OafA/YrhL</fullName>
    </submittedName>
</protein>
<dbReference type="Pfam" id="PF19040">
    <property type="entry name" value="SGNH"/>
    <property type="match status" value="1"/>
</dbReference>
<keyword evidence="6" id="KW-1185">Reference proteome</keyword>
<feature type="transmembrane region" description="Helical" evidence="2">
    <location>
        <begin position="196"/>
        <end position="215"/>
    </location>
</feature>
<dbReference type="GO" id="GO:0009103">
    <property type="term" value="P:lipopolysaccharide biosynthetic process"/>
    <property type="evidence" value="ECO:0007669"/>
    <property type="project" value="TreeGrafter"/>
</dbReference>
<feature type="transmembrane region" description="Helical" evidence="2">
    <location>
        <begin position="106"/>
        <end position="126"/>
    </location>
</feature>
<dbReference type="RefSeq" id="WP_240778598.1">
    <property type="nucleotide sequence ID" value="NZ_LIQE01000027.1"/>
</dbReference>
<dbReference type="InterPro" id="IPR043968">
    <property type="entry name" value="SGNH"/>
</dbReference>
<feature type="transmembrane region" description="Helical" evidence="2">
    <location>
        <begin position="277"/>
        <end position="294"/>
    </location>
</feature>
<evidence type="ECO:0000259" key="3">
    <source>
        <dbReference type="Pfam" id="PF01757"/>
    </source>
</evidence>
<dbReference type="InterPro" id="IPR050879">
    <property type="entry name" value="Acyltransferase_3"/>
</dbReference>
<dbReference type="InterPro" id="IPR002656">
    <property type="entry name" value="Acyl_transf_3_dom"/>
</dbReference>
<feature type="transmembrane region" description="Helical" evidence="2">
    <location>
        <begin position="345"/>
        <end position="363"/>
    </location>
</feature>